<dbReference type="EMBL" id="MN739462">
    <property type="protein sequence ID" value="QHT06029.1"/>
    <property type="molecule type" value="Genomic_DNA"/>
</dbReference>
<proteinExistence type="predicted"/>
<protein>
    <submittedName>
        <fullName evidence="1">Uncharacterized protein</fullName>
    </submittedName>
</protein>
<evidence type="ECO:0000313" key="1">
    <source>
        <dbReference type="EMBL" id="QHT06029.1"/>
    </source>
</evidence>
<sequence>MVEKKLNQILKSYKSVGPTSDNSSRLVRLKQIQKRVGTPNSGSKVKNYLGQKVTGQQKNVNSASASERLYFTRSFPRMSLVKQ</sequence>
<dbReference type="AlphaFoldDB" id="A0A6C0CQS7"/>
<name>A0A6C0CQS7_9ZZZZ</name>
<accession>A0A6C0CQS7</accession>
<reference evidence="1" key="1">
    <citation type="journal article" date="2020" name="Nature">
        <title>Giant virus diversity and host interactions through global metagenomics.</title>
        <authorList>
            <person name="Schulz F."/>
            <person name="Roux S."/>
            <person name="Paez-Espino D."/>
            <person name="Jungbluth S."/>
            <person name="Walsh D.A."/>
            <person name="Denef V.J."/>
            <person name="McMahon K.D."/>
            <person name="Konstantinidis K.T."/>
            <person name="Eloe-Fadrosh E.A."/>
            <person name="Kyrpides N.C."/>
            <person name="Woyke T."/>
        </authorList>
    </citation>
    <scope>NUCLEOTIDE SEQUENCE</scope>
    <source>
        <strain evidence="1">GVMAG-M-3300021425-14</strain>
    </source>
</reference>
<organism evidence="1">
    <name type="scientific">viral metagenome</name>
    <dbReference type="NCBI Taxonomy" id="1070528"/>
    <lineage>
        <taxon>unclassified sequences</taxon>
        <taxon>metagenomes</taxon>
        <taxon>organismal metagenomes</taxon>
    </lineage>
</organism>